<evidence type="ECO:0008006" key="3">
    <source>
        <dbReference type="Google" id="ProtNLM"/>
    </source>
</evidence>
<sequence length="131" mass="14547">MDWEKFYDSMKAKGGSSVKSIHSLSLQIMRMMTILDGFPSLSMTEIFAIGGAFGSNFQIQGQEYNCVEYHNGIYVYQSGERTIAYGETSRFIMIVCGEANAKGPCLEAADFGLSILNALPYYTEAYYNGHS</sequence>
<gene>
    <name evidence="1" type="ORF">CVLEPA_LOCUS28671</name>
</gene>
<comment type="caution">
    <text evidence="1">The sequence shown here is derived from an EMBL/GenBank/DDBJ whole genome shotgun (WGS) entry which is preliminary data.</text>
</comment>
<dbReference type="SUPFAM" id="SSF55770">
    <property type="entry name" value="Profilin (actin-binding protein)"/>
    <property type="match status" value="1"/>
</dbReference>
<reference evidence="1 2" key="1">
    <citation type="submission" date="2024-02" db="EMBL/GenBank/DDBJ databases">
        <authorList>
            <person name="Daric V."/>
            <person name="Darras S."/>
        </authorList>
    </citation>
    <scope>NUCLEOTIDE SEQUENCE [LARGE SCALE GENOMIC DNA]</scope>
</reference>
<evidence type="ECO:0000313" key="2">
    <source>
        <dbReference type="Proteomes" id="UP001642483"/>
    </source>
</evidence>
<dbReference type="InterPro" id="IPR036140">
    <property type="entry name" value="PFN_sf"/>
</dbReference>
<keyword evidence="2" id="KW-1185">Reference proteome</keyword>
<evidence type="ECO:0000313" key="1">
    <source>
        <dbReference type="EMBL" id="CAK8695390.1"/>
    </source>
</evidence>
<accession>A0ABP0GUI7</accession>
<protein>
    <recommendedName>
        <fullName evidence="3">Profilin</fullName>
    </recommendedName>
</protein>
<proteinExistence type="predicted"/>
<name>A0ABP0GUI7_CLALP</name>
<dbReference type="EMBL" id="CAWYQH010000152">
    <property type="protein sequence ID" value="CAK8695390.1"/>
    <property type="molecule type" value="Genomic_DNA"/>
</dbReference>
<organism evidence="1 2">
    <name type="scientific">Clavelina lepadiformis</name>
    <name type="common">Light-bulb sea squirt</name>
    <name type="synonym">Ascidia lepadiformis</name>
    <dbReference type="NCBI Taxonomy" id="159417"/>
    <lineage>
        <taxon>Eukaryota</taxon>
        <taxon>Metazoa</taxon>
        <taxon>Chordata</taxon>
        <taxon>Tunicata</taxon>
        <taxon>Ascidiacea</taxon>
        <taxon>Aplousobranchia</taxon>
        <taxon>Clavelinidae</taxon>
        <taxon>Clavelina</taxon>
    </lineage>
</organism>
<dbReference type="Proteomes" id="UP001642483">
    <property type="component" value="Unassembled WGS sequence"/>
</dbReference>